<feature type="signal peptide" evidence="1">
    <location>
        <begin position="1"/>
        <end position="18"/>
    </location>
</feature>
<name>A0A9N9WVW4_9DIPT</name>
<evidence type="ECO:0000256" key="1">
    <source>
        <dbReference type="SAM" id="SignalP"/>
    </source>
</evidence>
<accession>A0A9N9WVW4</accession>
<dbReference type="Proteomes" id="UP001153620">
    <property type="component" value="Chromosome 3"/>
</dbReference>
<dbReference type="AlphaFoldDB" id="A0A9N9WVW4"/>
<organism evidence="2 3">
    <name type="scientific">Chironomus riparius</name>
    <dbReference type="NCBI Taxonomy" id="315576"/>
    <lineage>
        <taxon>Eukaryota</taxon>
        <taxon>Metazoa</taxon>
        <taxon>Ecdysozoa</taxon>
        <taxon>Arthropoda</taxon>
        <taxon>Hexapoda</taxon>
        <taxon>Insecta</taxon>
        <taxon>Pterygota</taxon>
        <taxon>Neoptera</taxon>
        <taxon>Endopterygota</taxon>
        <taxon>Diptera</taxon>
        <taxon>Nematocera</taxon>
        <taxon>Chironomoidea</taxon>
        <taxon>Chironomidae</taxon>
        <taxon>Chironominae</taxon>
        <taxon>Chironomus</taxon>
    </lineage>
</organism>
<protein>
    <submittedName>
        <fullName evidence="2">Uncharacterized protein</fullName>
    </submittedName>
</protein>
<gene>
    <name evidence="2" type="ORF">CHIRRI_LOCUS11035</name>
</gene>
<evidence type="ECO:0000313" key="2">
    <source>
        <dbReference type="EMBL" id="CAG9808191.1"/>
    </source>
</evidence>
<reference evidence="2" key="2">
    <citation type="submission" date="2022-10" db="EMBL/GenBank/DDBJ databases">
        <authorList>
            <consortium name="ENA_rothamsted_submissions"/>
            <consortium name="culmorum"/>
            <person name="King R."/>
        </authorList>
    </citation>
    <scope>NUCLEOTIDE SEQUENCE</scope>
</reference>
<dbReference type="EMBL" id="OU895879">
    <property type="protein sequence ID" value="CAG9808191.1"/>
    <property type="molecule type" value="Genomic_DNA"/>
</dbReference>
<keyword evidence="3" id="KW-1185">Reference proteome</keyword>
<feature type="chain" id="PRO_5040485776" evidence="1">
    <location>
        <begin position="19"/>
        <end position="248"/>
    </location>
</feature>
<proteinExistence type="predicted"/>
<dbReference type="OrthoDB" id="7789696at2759"/>
<keyword evidence="1" id="KW-0732">Signal</keyword>
<reference evidence="2" key="1">
    <citation type="submission" date="2022-01" db="EMBL/GenBank/DDBJ databases">
        <authorList>
            <person name="King R."/>
        </authorList>
    </citation>
    <scope>NUCLEOTIDE SEQUENCE</scope>
</reference>
<evidence type="ECO:0000313" key="3">
    <source>
        <dbReference type="Proteomes" id="UP001153620"/>
    </source>
</evidence>
<sequence>MKSLIAIVVLALISQTFASSVPEIKEDGNIRVDDFYDEIMYKFQRFNGFYAEMNYQMRRYRLSHVTLVETIYIQMMELFGQHLDFIRRASVELDEALEIRENELGGITECLQGVVNRRDRLSEDITRDVRVCSLRANNTMQAQMRDVFYPTFADIQSEVLFINLIVMDALSRGNVMDDEDEIIEYLNGQYQVYTTQWPGAVTQLLKWEQTRFTVEGEFLVEEMDMCLRNPVLEYMRQAASLEYEAHMC</sequence>